<dbReference type="CDD" id="cd00042">
    <property type="entry name" value="CY"/>
    <property type="match status" value="2"/>
</dbReference>
<feature type="compositionally biased region" description="Basic residues" evidence="3">
    <location>
        <begin position="24"/>
        <end position="34"/>
    </location>
</feature>
<reference evidence="6" key="1">
    <citation type="journal article" date="2019" name="Science">
        <title>Mutation of a bHLH transcription factor allowed almond domestication.</title>
        <authorList>
            <person name="Sanchez-Perez R."/>
            <person name="Pavan S."/>
            <person name="Mazzeo R."/>
            <person name="Moldovan C."/>
            <person name="Aiese Cigliano R."/>
            <person name="Del Cueto J."/>
            <person name="Ricciardi F."/>
            <person name="Lotti C."/>
            <person name="Ricciardi L."/>
            <person name="Dicenta F."/>
            <person name="Lopez-Marques R.L."/>
            <person name="Lindberg Moller B."/>
        </authorList>
    </citation>
    <scope>NUCLEOTIDE SEQUENCE</scope>
</reference>
<dbReference type="EMBL" id="AP019300">
    <property type="protein sequence ID" value="BBH00658.1"/>
    <property type="molecule type" value="Genomic_DNA"/>
</dbReference>
<dbReference type="AlphaFoldDB" id="A0A4Y1R9X9"/>
<dbReference type="SUPFAM" id="SSF54403">
    <property type="entry name" value="Cystatin/monellin"/>
    <property type="match status" value="3"/>
</dbReference>
<keyword evidence="4" id="KW-1133">Transmembrane helix</keyword>
<organism evidence="6">
    <name type="scientific">Prunus dulcis</name>
    <name type="common">Almond</name>
    <name type="synonym">Amygdalus dulcis</name>
    <dbReference type="NCBI Taxonomy" id="3755"/>
    <lineage>
        <taxon>Eukaryota</taxon>
        <taxon>Viridiplantae</taxon>
        <taxon>Streptophyta</taxon>
        <taxon>Embryophyta</taxon>
        <taxon>Tracheophyta</taxon>
        <taxon>Spermatophyta</taxon>
        <taxon>Magnoliopsida</taxon>
        <taxon>eudicotyledons</taxon>
        <taxon>Gunneridae</taxon>
        <taxon>Pentapetalae</taxon>
        <taxon>rosids</taxon>
        <taxon>fabids</taxon>
        <taxon>Rosales</taxon>
        <taxon>Rosaceae</taxon>
        <taxon>Amygdaloideae</taxon>
        <taxon>Amygdaleae</taxon>
        <taxon>Prunus</taxon>
    </lineage>
</organism>
<dbReference type="Pfam" id="PF16845">
    <property type="entry name" value="SQAPI"/>
    <property type="match status" value="3"/>
</dbReference>
<feature type="non-terminal residue" evidence="6">
    <location>
        <position position="1"/>
    </location>
</feature>
<name>A0A4Y1R9X9_PRUDU</name>
<dbReference type="PANTHER" id="PTHR47364:SF2">
    <property type="entry name" value="CYSTEINE PROTEINASE INHIBITOR 5"/>
    <property type="match status" value="1"/>
</dbReference>
<dbReference type="Gene3D" id="3.10.450.10">
    <property type="match status" value="3"/>
</dbReference>
<feature type="domain" description="Cystatin" evidence="5">
    <location>
        <begin position="552"/>
        <end position="642"/>
    </location>
</feature>
<gene>
    <name evidence="6" type="ORF">Prudu_010703</name>
</gene>
<dbReference type="InterPro" id="IPR046350">
    <property type="entry name" value="Cystatin_sf"/>
</dbReference>
<feature type="transmembrane region" description="Helical" evidence="4">
    <location>
        <begin position="42"/>
        <end position="65"/>
    </location>
</feature>
<evidence type="ECO:0000259" key="5">
    <source>
        <dbReference type="SMART" id="SM00043"/>
    </source>
</evidence>
<accession>A0A4Y1R9X9</accession>
<feature type="compositionally biased region" description="Polar residues" evidence="3">
    <location>
        <begin position="9"/>
        <end position="22"/>
    </location>
</feature>
<evidence type="ECO:0000256" key="2">
    <source>
        <dbReference type="ARBA" id="ARBA00022704"/>
    </source>
</evidence>
<dbReference type="PANTHER" id="PTHR47364">
    <property type="entry name" value="CYSTEINE PROTEINASE INHIBITOR 5"/>
    <property type="match status" value="1"/>
</dbReference>
<protein>
    <recommendedName>
        <fullName evidence="5">Cystatin domain-containing protein</fullName>
    </recommendedName>
</protein>
<keyword evidence="2" id="KW-0789">Thiol protease inhibitor</keyword>
<dbReference type="GO" id="GO:0004869">
    <property type="term" value="F:cysteine-type endopeptidase inhibitor activity"/>
    <property type="evidence" value="ECO:0007669"/>
    <property type="project" value="UniProtKB-KW"/>
</dbReference>
<keyword evidence="4" id="KW-0472">Membrane</keyword>
<evidence type="ECO:0000313" key="6">
    <source>
        <dbReference type="EMBL" id="BBH00658.1"/>
    </source>
</evidence>
<keyword evidence="1" id="KW-0646">Protease inhibitor</keyword>
<dbReference type="InterPro" id="IPR000010">
    <property type="entry name" value="Cystatin_dom"/>
</dbReference>
<evidence type="ECO:0000256" key="1">
    <source>
        <dbReference type="ARBA" id="ARBA00022690"/>
    </source>
</evidence>
<feature type="region of interest" description="Disordered" evidence="3">
    <location>
        <begin position="9"/>
        <end position="34"/>
    </location>
</feature>
<proteinExistence type="predicted"/>
<feature type="domain" description="Cystatin" evidence="5">
    <location>
        <begin position="64"/>
        <end position="163"/>
    </location>
</feature>
<evidence type="ECO:0000256" key="4">
    <source>
        <dbReference type="SAM" id="Phobius"/>
    </source>
</evidence>
<sequence>ANPPIYLTEGTNVTCPSSTETQLKPRKKRKRKPHGLKMRSHWLFLALIGLLLPLMLVAATPPRAIPGGLKRIPKKNIGDPRLKLMAEFAVSMYNLRTHKKLVVERVIRGETQMVAGQNYQLVVLARMDRCLTPPQNHGLHSKPSNACRSLHLWIRRSQSRKPFKIIKEINQTVTMRSNCLLALVALVLALVACAADGRDVKVDRWQPVGDLSDPHVVEIAKFALSEFSKQSEPVQNKLVYYNMAKGETMVELGVRYKLVIGATNETIPDPSSPSIIMRAFIGFREQVGLKWVRDQAALAVLGLSFNSNGFILFDSSPHTGLFKIIRTPLVDDMNGEIPRIINLLGSKDLSTKVAAMNCVFGQRGKDLIKKLMGAQRLEVCLQSNEDKMKVFVRRREKEPKMEESVEKFPFSRCVASFAVQVEVGEALEQSEKRAFKLEILKRVREAAMVVAESLIYVNPSLAKHGFQMLFNTVQSSEPHEAYQTYPIYPSSPPYFKQVTSSANSYLNQKKKKKSSNSVNKSPVTIRPHCLLELLALVLPLASSAASTGRQGTPIGSWQPIKNISNPKVKEVAKFVVSEYNKQAQGKSSDPKLVLDSVVRGELQVVHGLKYKLVLSAKNESSVSNPTSKAPPISIRQLSGTCFGSILRS</sequence>
<keyword evidence="4" id="KW-0812">Transmembrane</keyword>
<evidence type="ECO:0000256" key="3">
    <source>
        <dbReference type="SAM" id="MobiDB-lite"/>
    </source>
</evidence>
<dbReference type="SMART" id="SM00043">
    <property type="entry name" value="CY"/>
    <property type="match status" value="2"/>
</dbReference>